<gene>
    <name evidence="1" type="ORF">MBOU_10000</name>
</gene>
<dbReference type="AlphaFoldDB" id="A0A7I9YK07"/>
<evidence type="ECO:0000313" key="1">
    <source>
        <dbReference type="EMBL" id="GFG88958.1"/>
    </source>
</evidence>
<evidence type="ECO:0000313" key="2">
    <source>
        <dbReference type="Proteomes" id="UP000465360"/>
    </source>
</evidence>
<reference evidence="1 2" key="1">
    <citation type="journal article" date="2019" name="Emerg. Microbes Infect.">
        <title>Comprehensive subspecies identification of 175 nontuberculous mycobacteria species based on 7547 genomic profiles.</title>
        <authorList>
            <person name="Matsumoto Y."/>
            <person name="Kinjo T."/>
            <person name="Motooka D."/>
            <person name="Nabeya D."/>
            <person name="Jung N."/>
            <person name="Uechi K."/>
            <person name="Horii T."/>
            <person name="Iida T."/>
            <person name="Fujita J."/>
            <person name="Nakamura S."/>
        </authorList>
    </citation>
    <scope>NUCLEOTIDE SEQUENCE [LARGE SCALE GENOMIC DNA]</scope>
    <source>
        <strain evidence="1 2">JCM 30725</strain>
    </source>
</reference>
<dbReference type="RefSeq" id="WP_163708593.1">
    <property type="nucleotide sequence ID" value="NZ_BLKZ01000001.1"/>
</dbReference>
<organism evidence="1 2">
    <name type="scientific">Mycobacterium bourgelatii</name>
    <dbReference type="NCBI Taxonomy" id="1273442"/>
    <lineage>
        <taxon>Bacteria</taxon>
        <taxon>Bacillati</taxon>
        <taxon>Actinomycetota</taxon>
        <taxon>Actinomycetes</taxon>
        <taxon>Mycobacteriales</taxon>
        <taxon>Mycobacteriaceae</taxon>
        <taxon>Mycobacterium</taxon>
    </lineage>
</organism>
<proteinExistence type="predicted"/>
<dbReference type="SUPFAM" id="SSF56112">
    <property type="entry name" value="Protein kinase-like (PK-like)"/>
    <property type="match status" value="1"/>
</dbReference>
<protein>
    <recommendedName>
        <fullName evidence="3">Protein kinase domain-containing protein</fullName>
    </recommendedName>
</protein>
<accession>A0A7I9YK07</accession>
<dbReference type="Gene3D" id="1.10.510.10">
    <property type="entry name" value="Transferase(Phosphotransferase) domain 1"/>
    <property type="match status" value="1"/>
</dbReference>
<comment type="caution">
    <text evidence="1">The sequence shown here is derived from an EMBL/GenBank/DDBJ whole genome shotgun (WGS) entry which is preliminary data.</text>
</comment>
<dbReference type="Proteomes" id="UP000465360">
    <property type="component" value="Unassembled WGS sequence"/>
</dbReference>
<sequence>MADETFIEGGSAQRAPATHIEGDQAGLAEYQPLPPSLAAQGYRAIRELGVGAEARVWLCTNSDGVQVAVKVYFRAPDYKFELNSSKYRQHFSREWTVEVLQRGSDRVAGTEMHYEVMEYCADGTLEEFVAAQGHSDQIATQDTGPFGLLPQGLTGARCAGGARRPQTPQCSRS</sequence>
<evidence type="ECO:0008006" key="3">
    <source>
        <dbReference type="Google" id="ProtNLM"/>
    </source>
</evidence>
<keyword evidence="2" id="KW-1185">Reference proteome</keyword>
<dbReference type="EMBL" id="BLKZ01000001">
    <property type="protein sequence ID" value="GFG88958.1"/>
    <property type="molecule type" value="Genomic_DNA"/>
</dbReference>
<dbReference type="InterPro" id="IPR011009">
    <property type="entry name" value="Kinase-like_dom_sf"/>
</dbReference>
<name>A0A7I9YK07_MYCBU</name>